<dbReference type="InterPro" id="IPR013598">
    <property type="entry name" value="Exportin-1/Importin-b-like"/>
</dbReference>
<evidence type="ECO:0000256" key="3">
    <source>
        <dbReference type="ARBA" id="ARBA00022448"/>
    </source>
</evidence>
<dbReference type="GO" id="GO:0005634">
    <property type="term" value="C:nucleus"/>
    <property type="evidence" value="ECO:0007669"/>
    <property type="project" value="UniProtKB-SubCell"/>
</dbReference>
<keyword evidence="8" id="KW-1185">Reference proteome</keyword>
<evidence type="ECO:0000256" key="2">
    <source>
        <dbReference type="ARBA" id="ARBA00007991"/>
    </source>
</evidence>
<dbReference type="Gene3D" id="1.25.10.10">
    <property type="entry name" value="Leucine-rich Repeat Variant"/>
    <property type="match status" value="1"/>
</dbReference>
<dbReference type="SUPFAM" id="SSF48371">
    <property type="entry name" value="ARM repeat"/>
    <property type="match status" value="1"/>
</dbReference>
<dbReference type="AlphaFoldDB" id="A0AAW1PCC0"/>
<keyword evidence="3" id="KW-0813">Transport</keyword>
<protein>
    <recommendedName>
        <fullName evidence="9">Exportin-1/Importin-beta-like domain-containing protein</fullName>
    </recommendedName>
</protein>
<accession>A0AAW1PCC0</accession>
<dbReference type="InterPro" id="IPR001494">
    <property type="entry name" value="Importin-beta_N"/>
</dbReference>
<evidence type="ECO:0000259" key="5">
    <source>
        <dbReference type="Pfam" id="PF03810"/>
    </source>
</evidence>
<evidence type="ECO:0008006" key="9">
    <source>
        <dbReference type="Google" id="ProtNLM"/>
    </source>
</evidence>
<gene>
    <name evidence="7" type="ORF">WJX73_008237</name>
</gene>
<evidence type="ECO:0000256" key="1">
    <source>
        <dbReference type="ARBA" id="ARBA00004123"/>
    </source>
</evidence>
<dbReference type="EMBL" id="JALJOQ010000040">
    <property type="protein sequence ID" value="KAK9805955.1"/>
    <property type="molecule type" value="Genomic_DNA"/>
</dbReference>
<dbReference type="PANTHER" id="PTHR12363:SF33">
    <property type="entry name" value="IMPORTIN-13"/>
    <property type="match status" value="1"/>
</dbReference>
<dbReference type="InterPro" id="IPR011989">
    <property type="entry name" value="ARM-like"/>
</dbReference>
<dbReference type="Pfam" id="PF08389">
    <property type="entry name" value="Xpo1"/>
    <property type="match status" value="1"/>
</dbReference>
<dbReference type="Pfam" id="PF03810">
    <property type="entry name" value="IBN_N"/>
    <property type="match status" value="1"/>
</dbReference>
<evidence type="ECO:0000313" key="7">
    <source>
        <dbReference type="EMBL" id="KAK9805955.1"/>
    </source>
</evidence>
<name>A0AAW1PCC0_9CHLO</name>
<dbReference type="Proteomes" id="UP001465755">
    <property type="component" value="Unassembled WGS sequence"/>
</dbReference>
<evidence type="ECO:0000259" key="6">
    <source>
        <dbReference type="Pfam" id="PF08389"/>
    </source>
</evidence>
<dbReference type="GO" id="GO:0005737">
    <property type="term" value="C:cytoplasm"/>
    <property type="evidence" value="ECO:0007669"/>
    <property type="project" value="TreeGrafter"/>
</dbReference>
<evidence type="ECO:0000313" key="8">
    <source>
        <dbReference type="Proteomes" id="UP001465755"/>
    </source>
</evidence>
<dbReference type="InterPro" id="IPR051345">
    <property type="entry name" value="Importin_beta-like_NTR"/>
</dbReference>
<organism evidence="7 8">
    <name type="scientific">Symbiochloris irregularis</name>
    <dbReference type="NCBI Taxonomy" id="706552"/>
    <lineage>
        <taxon>Eukaryota</taxon>
        <taxon>Viridiplantae</taxon>
        <taxon>Chlorophyta</taxon>
        <taxon>core chlorophytes</taxon>
        <taxon>Trebouxiophyceae</taxon>
        <taxon>Trebouxiales</taxon>
        <taxon>Trebouxiaceae</taxon>
        <taxon>Symbiochloris</taxon>
    </lineage>
</organism>
<keyword evidence="4" id="KW-0539">Nucleus</keyword>
<dbReference type="InterPro" id="IPR016024">
    <property type="entry name" value="ARM-type_fold"/>
</dbReference>
<feature type="domain" description="Importin N-terminal" evidence="5">
    <location>
        <begin position="46"/>
        <end position="110"/>
    </location>
</feature>
<dbReference type="GO" id="GO:0031267">
    <property type="term" value="F:small GTPase binding"/>
    <property type="evidence" value="ECO:0007669"/>
    <property type="project" value="InterPro"/>
</dbReference>
<dbReference type="GO" id="GO:0006606">
    <property type="term" value="P:protein import into nucleus"/>
    <property type="evidence" value="ECO:0007669"/>
    <property type="project" value="TreeGrafter"/>
</dbReference>
<feature type="domain" description="Exportin-1/Importin-beta-like" evidence="6">
    <location>
        <begin position="116"/>
        <end position="267"/>
    </location>
</feature>
<comment type="similarity">
    <text evidence="2">Belongs to the importin beta family.</text>
</comment>
<comment type="subcellular location">
    <subcellularLocation>
        <location evidence="1">Nucleus</location>
    </subcellularLocation>
</comment>
<proteinExistence type="inferred from homology"/>
<reference evidence="7 8" key="1">
    <citation type="journal article" date="2024" name="Nat. Commun.">
        <title>Phylogenomics reveals the evolutionary origins of lichenization in chlorophyte algae.</title>
        <authorList>
            <person name="Puginier C."/>
            <person name="Libourel C."/>
            <person name="Otte J."/>
            <person name="Skaloud P."/>
            <person name="Haon M."/>
            <person name="Grisel S."/>
            <person name="Petersen M."/>
            <person name="Berrin J.G."/>
            <person name="Delaux P.M."/>
            <person name="Dal Grande F."/>
            <person name="Keller J."/>
        </authorList>
    </citation>
    <scope>NUCLEOTIDE SEQUENCE [LARGE SCALE GENOMIC DNA]</scope>
    <source>
        <strain evidence="7 8">SAG 2036</strain>
    </source>
</reference>
<sequence length="354" mass="38296">MTEEIEACNALAAVGWLGGLLARSHQALNAVHNPSTDKEARDKHTRYLEDWQSATEAWTISDAVLHEPNCPLQLQFYCAQTLRFKVQRDFEELPEPAVANLRSSLADLLLRYYKGPSAVRTQLALAIAGMAAHAPADSWEGGGPLPWFASRISGKPTEAALTCMLELLTILPQASIQVKHLLSVKPDRRRMIKKELALATPLALQMLTSCLNQQGVGIREHVLRAFAAWAELGGMASMDAAQLAQHPLVEAALAGLSNEDVFDSSVDAVVQLIYVSSGAGSPLPQMEPLVQRLVPAVLQQRGLFTRALGHAMQTAPNDVPEDADLAKGLARMFAELAECYCTLIATGTAELLTC</sequence>
<evidence type="ECO:0000256" key="4">
    <source>
        <dbReference type="ARBA" id="ARBA00023242"/>
    </source>
</evidence>
<comment type="caution">
    <text evidence="7">The sequence shown here is derived from an EMBL/GenBank/DDBJ whole genome shotgun (WGS) entry which is preliminary data.</text>
</comment>
<dbReference type="PANTHER" id="PTHR12363">
    <property type="entry name" value="TRANSPORTIN 3 AND IMPORTIN 13"/>
    <property type="match status" value="1"/>
</dbReference>